<keyword evidence="4 5" id="KW-0472">Membrane</keyword>
<dbReference type="AlphaFoldDB" id="A0A0A2UXR8"/>
<evidence type="ECO:0000313" key="6">
    <source>
        <dbReference type="EMBL" id="KGP93082.1"/>
    </source>
</evidence>
<dbReference type="GO" id="GO:0004671">
    <property type="term" value="F:protein C-terminal S-isoprenylcysteine carboxyl O-methyltransferase activity"/>
    <property type="evidence" value="ECO:0007669"/>
    <property type="project" value="InterPro"/>
</dbReference>
<evidence type="ECO:0000256" key="5">
    <source>
        <dbReference type="SAM" id="Phobius"/>
    </source>
</evidence>
<gene>
    <name evidence="6" type="ORF">N780_12225</name>
</gene>
<comment type="caution">
    <text evidence="6">The sequence shown here is derived from an EMBL/GenBank/DDBJ whole genome shotgun (WGS) entry which is preliminary data.</text>
</comment>
<evidence type="ECO:0000256" key="2">
    <source>
        <dbReference type="ARBA" id="ARBA00022692"/>
    </source>
</evidence>
<feature type="transmembrane region" description="Helical" evidence="5">
    <location>
        <begin position="42"/>
        <end position="62"/>
    </location>
</feature>
<keyword evidence="3 5" id="KW-1133">Transmembrane helix</keyword>
<dbReference type="RefSeq" id="WP_036779267.1">
    <property type="nucleotide sequence ID" value="NZ_AVBG01000001.1"/>
</dbReference>
<reference evidence="6 7" key="1">
    <citation type="submission" date="2013-08" db="EMBL/GenBank/DDBJ databases">
        <title>Genome of Pontibacillus chungwhensis.</title>
        <authorList>
            <person name="Wang Q."/>
            <person name="Wang G."/>
        </authorList>
    </citation>
    <scope>NUCLEOTIDE SEQUENCE [LARGE SCALE GENOMIC DNA]</scope>
    <source>
        <strain evidence="6 7">BH030062</strain>
    </source>
</reference>
<dbReference type="GO" id="GO:0016020">
    <property type="term" value="C:membrane"/>
    <property type="evidence" value="ECO:0007669"/>
    <property type="project" value="UniProtKB-SubCell"/>
</dbReference>
<evidence type="ECO:0000256" key="3">
    <source>
        <dbReference type="ARBA" id="ARBA00022989"/>
    </source>
</evidence>
<dbReference type="Gene3D" id="1.20.120.1630">
    <property type="match status" value="1"/>
</dbReference>
<sequence length="170" mass="19640">MTLWFVVLYLFIIAQRLIEVAVAKRNEIWMLRHGAIEVAGGHYKWIVLVHSLFFVSVGLEAWNKELVISDWKGFLLGAFFVTQGFRIWCLTSLGRFWNTKIIVLPGAELVAKGPYKWMKHPNYVVVGLEFVIIPLLFNAYMSAVLFPLLHLALMKIRIPHEERALTKLSE</sequence>
<accession>A0A0A2UXR8</accession>
<evidence type="ECO:0008006" key="8">
    <source>
        <dbReference type="Google" id="ProtNLM"/>
    </source>
</evidence>
<keyword evidence="7" id="KW-1185">Reference proteome</keyword>
<organism evidence="6 7">
    <name type="scientific">Pontibacillus chungwhensis BH030062</name>
    <dbReference type="NCBI Taxonomy" id="1385513"/>
    <lineage>
        <taxon>Bacteria</taxon>
        <taxon>Bacillati</taxon>
        <taxon>Bacillota</taxon>
        <taxon>Bacilli</taxon>
        <taxon>Bacillales</taxon>
        <taxon>Bacillaceae</taxon>
        <taxon>Pontibacillus</taxon>
    </lineage>
</organism>
<protein>
    <recommendedName>
        <fullName evidence="8">Isoprenylcysteine carboxyl methyltransferase</fullName>
    </recommendedName>
</protein>
<evidence type="ECO:0000256" key="4">
    <source>
        <dbReference type="ARBA" id="ARBA00023136"/>
    </source>
</evidence>
<dbReference type="STRING" id="1385513.N780_12225"/>
<dbReference type="Proteomes" id="UP000030153">
    <property type="component" value="Unassembled WGS sequence"/>
</dbReference>
<dbReference type="EMBL" id="AVBG01000001">
    <property type="protein sequence ID" value="KGP93082.1"/>
    <property type="molecule type" value="Genomic_DNA"/>
</dbReference>
<keyword evidence="2 5" id="KW-0812">Transmembrane</keyword>
<dbReference type="eggNOG" id="COG1755">
    <property type="taxonomic scope" value="Bacteria"/>
</dbReference>
<dbReference type="Pfam" id="PF04140">
    <property type="entry name" value="ICMT"/>
    <property type="match status" value="1"/>
</dbReference>
<evidence type="ECO:0000256" key="1">
    <source>
        <dbReference type="ARBA" id="ARBA00004141"/>
    </source>
</evidence>
<feature type="transmembrane region" description="Helical" evidence="5">
    <location>
        <begin position="123"/>
        <end position="153"/>
    </location>
</feature>
<dbReference type="InterPro" id="IPR007269">
    <property type="entry name" value="ICMT_MeTrfase"/>
</dbReference>
<proteinExistence type="predicted"/>
<comment type="subcellular location">
    <subcellularLocation>
        <location evidence="1">Membrane</location>
        <topology evidence="1">Multi-pass membrane protein</topology>
    </subcellularLocation>
</comment>
<name>A0A0A2UXR8_9BACI</name>
<dbReference type="OrthoDB" id="7203053at2"/>
<evidence type="ECO:0000313" key="7">
    <source>
        <dbReference type="Proteomes" id="UP000030153"/>
    </source>
</evidence>
<feature type="transmembrane region" description="Helical" evidence="5">
    <location>
        <begin position="74"/>
        <end position="97"/>
    </location>
</feature>